<evidence type="ECO:0000256" key="1">
    <source>
        <dbReference type="SAM" id="MobiDB-lite"/>
    </source>
</evidence>
<evidence type="ECO:0000313" key="2">
    <source>
        <dbReference type="EMBL" id="CDW81699.1"/>
    </source>
</evidence>
<dbReference type="EMBL" id="CCKQ01010194">
    <property type="protein sequence ID" value="CDW81699.1"/>
    <property type="molecule type" value="Genomic_DNA"/>
</dbReference>
<dbReference type="Proteomes" id="UP000039865">
    <property type="component" value="Unassembled WGS sequence"/>
</dbReference>
<accession>A0A078AHH2</accession>
<sequence length="489" mass="56436">MKSTLGRAITLRKLDNQFSPSASMLNTQSVEFTNLKPKFLMPQTDKLVKQEPHQLGYNSPSSQLNRSLKDNIGDVFFNNKEVKNIRFLPFLRERNGLGKIIESDQEIPLKQKKVPSIMETNRILAQKKKQSEEASIKLNTNVPINGIPLGADSSFQAIPTMIADLSPTEQQLLQSQAYGIKRISVNSSLNQHPNQDIFNSSKFLDNQEDLEIFSNNVLRQNPSLLKSTFTPMESIRDKEYHHSSLSNQNHQIPYVNFKIQKDKNFVFLNQIYNNQVKPTLEQKNQQSQKKIKLRDNCNIISSNLPSLGTYDPKPEVIEFRQGMGFSFENSSLVNLKNQSLKRSMSQANNILFKRQTNDVDNNKDSYNYLLRLLQPQNEITALMAKTKDQKEMEQTKQIQLDNHSNPHYQKSGNNNNSNNNNQQKNQQSEKKQNNQQNSNSNQQSNQQQQQGVFETRLPEIPLESVYENRSKIKSMIMDIKTNIYKMDKY</sequence>
<gene>
    <name evidence="2" type="primary">Contig19591.g20772</name>
    <name evidence="2" type="ORF">STYLEM_10723</name>
</gene>
<evidence type="ECO:0000313" key="3">
    <source>
        <dbReference type="Proteomes" id="UP000039865"/>
    </source>
</evidence>
<dbReference type="AlphaFoldDB" id="A0A078AHH2"/>
<feature type="compositionally biased region" description="Low complexity" evidence="1">
    <location>
        <begin position="433"/>
        <end position="450"/>
    </location>
</feature>
<proteinExistence type="predicted"/>
<feature type="compositionally biased region" description="Polar residues" evidence="1">
    <location>
        <begin position="395"/>
        <end position="408"/>
    </location>
</feature>
<organism evidence="2 3">
    <name type="scientific">Stylonychia lemnae</name>
    <name type="common">Ciliate</name>
    <dbReference type="NCBI Taxonomy" id="5949"/>
    <lineage>
        <taxon>Eukaryota</taxon>
        <taxon>Sar</taxon>
        <taxon>Alveolata</taxon>
        <taxon>Ciliophora</taxon>
        <taxon>Intramacronucleata</taxon>
        <taxon>Spirotrichea</taxon>
        <taxon>Stichotrichia</taxon>
        <taxon>Sporadotrichida</taxon>
        <taxon>Oxytrichidae</taxon>
        <taxon>Stylonychinae</taxon>
        <taxon>Stylonychia</taxon>
    </lineage>
</organism>
<protein>
    <submittedName>
        <fullName evidence="2">Uncharacterized protein</fullName>
    </submittedName>
</protein>
<name>A0A078AHH2_STYLE</name>
<keyword evidence="3" id="KW-1185">Reference proteome</keyword>
<reference evidence="2 3" key="1">
    <citation type="submission" date="2014-06" db="EMBL/GenBank/DDBJ databases">
        <authorList>
            <person name="Swart Estienne"/>
        </authorList>
    </citation>
    <scope>NUCLEOTIDE SEQUENCE [LARGE SCALE GENOMIC DNA]</scope>
    <source>
        <strain evidence="2 3">130c</strain>
    </source>
</reference>
<feature type="region of interest" description="Disordered" evidence="1">
    <location>
        <begin position="386"/>
        <end position="456"/>
    </location>
</feature>
<feature type="compositionally biased region" description="Low complexity" evidence="1">
    <location>
        <begin position="409"/>
        <end position="426"/>
    </location>
</feature>
<dbReference type="InParanoid" id="A0A078AHH2"/>